<dbReference type="Pfam" id="PF22578">
    <property type="entry name" value="GGR_cat"/>
    <property type="match status" value="1"/>
</dbReference>
<proteinExistence type="predicted"/>
<protein>
    <recommendedName>
        <fullName evidence="8">Digeranylgeranylglycerophospholipid reductase catalytic domain-containing protein</fullName>
    </recommendedName>
</protein>
<dbReference type="NCBIfam" id="TIGR02032">
    <property type="entry name" value="GG-red-SF"/>
    <property type="match status" value="1"/>
</dbReference>
<evidence type="ECO:0000259" key="8">
    <source>
        <dbReference type="Pfam" id="PF22578"/>
    </source>
</evidence>
<keyword evidence="5" id="KW-0443">Lipid metabolism</keyword>
<dbReference type="InterPro" id="IPR011777">
    <property type="entry name" value="Geranylgeranyl_Rdtase_fam"/>
</dbReference>
<dbReference type="InterPro" id="IPR050407">
    <property type="entry name" value="Geranylgeranyl_reductase"/>
</dbReference>
<evidence type="ECO:0000256" key="7">
    <source>
        <dbReference type="ARBA" id="ARBA00023264"/>
    </source>
</evidence>
<dbReference type="SUPFAM" id="SSF51905">
    <property type="entry name" value="FAD/NAD(P)-binding domain"/>
    <property type="match status" value="1"/>
</dbReference>
<evidence type="ECO:0000256" key="1">
    <source>
        <dbReference type="ARBA" id="ARBA00022516"/>
    </source>
</evidence>
<evidence type="ECO:0000256" key="3">
    <source>
        <dbReference type="ARBA" id="ARBA00022827"/>
    </source>
</evidence>
<name>A0A401H7P1_AERPX</name>
<dbReference type="PANTHER" id="PTHR42685:SF18">
    <property type="entry name" value="DIGERANYLGERANYLGLYCEROPHOSPHOLIPID REDUCTASE"/>
    <property type="match status" value="1"/>
</dbReference>
<evidence type="ECO:0000313" key="9">
    <source>
        <dbReference type="EMBL" id="GBF08497.1"/>
    </source>
</evidence>
<feature type="domain" description="Digeranylgeranylglycerophospholipid reductase catalytic" evidence="8">
    <location>
        <begin position="187"/>
        <end position="270"/>
    </location>
</feature>
<evidence type="ECO:0000256" key="4">
    <source>
        <dbReference type="ARBA" id="ARBA00023002"/>
    </source>
</evidence>
<evidence type="ECO:0000256" key="2">
    <source>
        <dbReference type="ARBA" id="ARBA00022630"/>
    </source>
</evidence>
<keyword evidence="1" id="KW-0444">Lipid biosynthesis</keyword>
<comment type="caution">
    <text evidence="9">The sequence shown here is derived from an EMBL/GenBank/DDBJ whole genome shotgun (WGS) entry which is preliminary data.</text>
</comment>
<dbReference type="NCBIfam" id="NF041080">
    <property type="entry name" value="DGGGPL_reductase"/>
    <property type="match status" value="1"/>
</dbReference>
<reference evidence="9 10" key="1">
    <citation type="submission" date="2017-02" db="EMBL/GenBank/DDBJ databases">
        <title>isolation and characterization of a novel temperate virus Aeropyrum globular virus 1 infecting hyperthermophilic archaeon Aeropyrum.</title>
        <authorList>
            <person name="Yumiya M."/>
            <person name="Yoshida T."/>
            <person name="Sako Y."/>
        </authorList>
    </citation>
    <scope>NUCLEOTIDE SEQUENCE [LARGE SCALE GENOMIC DNA]</scope>
    <source>
        <strain evidence="9 10">YK1-12-2013</strain>
    </source>
</reference>
<dbReference type="InterPro" id="IPR054906">
    <property type="entry name" value="DGGGPL_red"/>
</dbReference>
<dbReference type="Proteomes" id="UP000291213">
    <property type="component" value="Unassembled WGS sequence"/>
</dbReference>
<accession>A0A401H7P1</accession>
<dbReference type="Gene3D" id="3.50.50.60">
    <property type="entry name" value="FAD/NAD(P)-binding domain"/>
    <property type="match status" value="1"/>
</dbReference>
<sequence>MAVEYKYDVVIVGLGPAGSSLAYLLKDMGLKVAGLDIADFNRVWGKPCGDAIGKGHFLETGLPLPKGEAMMQVVNAVDIYSPSEEVKIRLSEPEGGFMIDRNKYGLQLLEEAQKSGVDVYLKTHALSPIIENGRLVGVYAKRHGEGGDVNVKFYSKIVVDATGSGGAIKRKLPSSWPVVEPLKPTDSAVAYRKIVELDYDIEEPDVIRIYINADIAPGGYWWLFPKGRRIANIGIGVQRGRGYPHPRHLYEKYLDKRPDTGRVVRLLNEAGALLPTRRPANTIVWDNFVSIGDNAYTVNPVHGGGMGYAMTAAMYAARGIEKAFEKGDYSVETLWDINLGYMRSTGAKQAGLDILRIYLQTLTNEEVEWAMRNGLANVDNLVEASTQGEIKRLNLTLLEKAKVLARLLGRPTKLMELLIVAEYMSKVKKLYYEYPERPDGLPRWVDRVETLYREYKARLGVDW</sequence>
<dbReference type="InterPro" id="IPR054715">
    <property type="entry name" value="GGR_cat"/>
</dbReference>
<keyword evidence="7" id="KW-1208">Phospholipid metabolism</keyword>
<dbReference type="EMBL" id="BDMD01000007">
    <property type="protein sequence ID" value="GBF08497.1"/>
    <property type="molecule type" value="Genomic_DNA"/>
</dbReference>
<evidence type="ECO:0000256" key="6">
    <source>
        <dbReference type="ARBA" id="ARBA00023209"/>
    </source>
</evidence>
<dbReference type="OrthoDB" id="6062at2157"/>
<keyword evidence="2" id="KW-0285">Flavoprotein</keyword>
<keyword evidence="4" id="KW-0560">Oxidoreductase</keyword>
<evidence type="ECO:0000313" key="10">
    <source>
        <dbReference type="Proteomes" id="UP000291213"/>
    </source>
</evidence>
<keyword evidence="6" id="KW-0594">Phospholipid biosynthesis</keyword>
<dbReference type="InterPro" id="IPR036188">
    <property type="entry name" value="FAD/NAD-bd_sf"/>
</dbReference>
<evidence type="ECO:0000256" key="5">
    <source>
        <dbReference type="ARBA" id="ARBA00023098"/>
    </source>
</evidence>
<dbReference type="GO" id="GO:0016628">
    <property type="term" value="F:oxidoreductase activity, acting on the CH-CH group of donors, NAD or NADP as acceptor"/>
    <property type="evidence" value="ECO:0007669"/>
    <property type="project" value="InterPro"/>
</dbReference>
<dbReference type="GO" id="GO:0008654">
    <property type="term" value="P:phospholipid biosynthetic process"/>
    <property type="evidence" value="ECO:0007669"/>
    <property type="project" value="UniProtKB-KW"/>
</dbReference>
<gene>
    <name evidence="9" type="ORF">apy_02220</name>
</gene>
<dbReference type="PANTHER" id="PTHR42685">
    <property type="entry name" value="GERANYLGERANYL DIPHOSPHATE REDUCTASE"/>
    <property type="match status" value="1"/>
</dbReference>
<organism evidence="9 10">
    <name type="scientific">Aeropyrum pernix</name>
    <dbReference type="NCBI Taxonomy" id="56636"/>
    <lineage>
        <taxon>Archaea</taxon>
        <taxon>Thermoproteota</taxon>
        <taxon>Thermoprotei</taxon>
        <taxon>Desulfurococcales</taxon>
        <taxon>Desulfurococcaceae</taxon>
        <taxon>Aeropyrum</taxon>
    </lineage>
</organism>
<keyword evidence="3" id="KW-0274">FAD</keyword>
<dbReference type="AlphaFoldDB" id="A0A401H7P1"/>